<keyword evidence="3" id="KW-1003">Cell membrane</keyword>
<keyword evidence="2 7" id="KW-0813">Transport</keyword>
<feature type="transmembrane region" description="Helical" evidence="7">
    <location>
        <begin position="50"/>
        <end position="72"/>
    </location>
</feature>
<feature type="transmembrane region" description="Helical" evidence="7">
    <location>
        <begin position="242"/>
        <end position="267"/>
    </location>
</feature>
<keyword evidence="10" id="KW-1185">Reference proteome</keyword>
<dbReference type="GO" id="GO:0055085">
    <property type="term" value="P:transmembrane transport"/>
    <property type="evidence" value="ECO:0007669"/>
    <property type="project" value="InterPro"/>
</dbReference>
<feature type="transmembrane region" description="Helical" evidence="7">
    <location>
        <begin position="149"/>
        <end position="170"/>
    </location>
</feature>
<keyword evidence="5 7" id="KW-1133">Transmembrane helix</keyword>
<dbReference type="EMBL" id="SSWX01000001">
    <property type="protein sequence ID" value="THJ36394.1"/>
    <property type="molecule type" value="Genomic_DNA"/>
</dbReference>
<dbReference type="Pfam" id="PF00528">
    <property type="entry name" value="BPD_transp_1"/>
    <property type="match status" value="1"/>
</dbReference>
<dbReference type="GO" id="GO:0005886">
    <property type="term" value="C:plasma membrane"/>
    <property type="evidence" value="ECO:0007669"/>
    <property type="project" value="UniProtKB-SubCell"/>
</dbReference>
<evidence type="ECO:0000259" key="8">
    <source>
        <dbReference type="PROSITE" id="PS50928"/>
    </source>
</evidence>
<dbReference type="OrthoDB" id="8578268at2"/>
<evidence type="ECO:0000256" key="6">
    <source>
        <dbReference type="ARBA" id="ARBA00023136"/>
    </source>
</evidence>
<keyword evidence="6 7" id="KW-0472">Membrane</keyword>
<dbReference type="PANTHER" id="PTHR30193">
    <property type="entry name" value="ABC TRANSPORTER PERMEASE PROTEIN"/>
    <property type="match status" value="1"/>
</dbReference>
<dbReference type="SUPFAM" id="SSF161098">
    <property type="entry name" value="MetI-like"/>
    <property type="match status" value="1"/>
</dbReference>
<evidence type="ECO:0000256" key="3">
    <source>
        <dbReference type="ARBA" id="ARBA00022475"/>
    </source>
</evidence>
<name>A0A4S5BTY6_9BURK</name>
<dbReference type="CDD" id="cd06261">
    <property type="entry name" value="TM_PBP2"/>
    <property type="match status" value="1"/>
</dbReference>
<feature type="transmembrane region" description="Helical" evidence="7">
    <location>
        <begin position="307"/>
        <end position="327"/>
    </location>
</feature>
<dbReference type="AlphaFoldDB" id="A0A4S5BTY6"/>
<reference evidence="9 10" key="1">
    <citation type="submission" date="2019-04" db="EMBL/GenBank/DDBJ databases">
        <title>Lampropedia sp YIM MLB12 draf genome.</title>
        <authorList>
            <person name="Wang Y.-X."/>
        </authorList>
    </citation>
    <scope>NUCLEOTIDE SEQUENCE [LARGE SCALE GENOMIC DNA]</scope>
    <source>
        <strain evidence="9 10">YIM MLB12</strain>
    </source>
</reference>
<protein>
    <submittedName>
        <fullName evidence="9">Sugar ABC transporter permease</fullName>
    </submittedName>
</protein>
<proteinExistence type="inferred from homology"/>
<evidence type="ECO:0000256" key="5">
    <source>
        <dbReference type="ARBA" id="ARBA00022989"/>
    </source>
</evidence>
<dbReference type="Proteomes" id="UP000306236">
    <property type="component" value="Unassembled WGS sequence"/>
</dbReference>
<evidence type="ECO:0000256" key="1">
    <source>
        <dbReference type="ARBA" id="ARBA00004651"/>
    </source>
</evidence>
<feature type="domain" description="ABC transmembrane type-1" evidence="8">
    <location>
        <begin position="111"/>
        <end position="324"/>
    </location>
</feature>
<evidence type="ECO:0000256" key="4">
    <source>
        <dbReference type="ARBA" id="ARBA00022692"/>
    </source>
</evidence>
<dbReference type="InterPro" id="IPR000515">
    <property type="entry name" value="MetI-like"/>
</dbReference>
<keyword evidence="4 7" id="KW-0812">Transmembrane</keyword>
<dbReference type="PANTHER" id="PTHR30193:SF37">
    <property type="entry name" value="INNER MEMBRANE ABC TRANSPORTER PERMEASE PROTEIN YCJO"/>
    <property type="match status" value="1"/>
</dbReference>
<dbReference type="PROSITE" id="PS50928">
    <property type="entry name" value="ABC_TM1"/>
    <property type="match status" value="1"/>
</dbReference>
<gene>
    <name evidence="9" type="ORF">E8K88_00345</name>
</gene>
<accession>A0A4S5BTY6</accession>
<feature type="transmembrane region" description="Helical" evidence="7">
    <location>
        <begin position="115"/>
        <end position="137"/>
    </location>
</feature>
<evidence type="ECO:0000313" key="10">
    <source>
        <dbReference type="Proteomes" id="UP000306236"/>
    </source>
</evidence>
<organism evidence="9 10">
    <name type="scientific">Lampropedia aestuarii</name>
    <dbReference type="NCBI Taxonomy" id="2562762"/>
    <lineage>
        <taxon>Bacteria</taxon>
        <taxon>Pseudomonadati</taxon>
        <taxon>Pseudomonadota</taxon>
        <taxon>Betaproteobacteria</taxon>
        <taxon>Burkholderiales</taxon>
        <taxon>Comamonadaceae</taxon>
        <taxon>Lampropedia</taxon>
    </lineage>
</organism>
<evidence type="ECO:0000313" key="9">
    <source>
        <dbReference type="EMBL" id="THJ36394.1"/>
    </source>
</evidence>
<comment type="caution">
    <text evidence="9">The sequence shown here is derived from an EMBL/GenBank/DDBJ whole genome shotgun (WGS) entry which is preliminary data.</text>
</comment>
<dbReference type="InterPro" id="IPR035906">
    <property type="entry name" value="MetI-like_sf"/>
</dbReference>
<comment type="similarity">
    <text evidence="7">Belongs to the binding-protein-dependent transport system permease family.</text>
</comment>
<evidence type="ECO:0000256" key="7">
    <source>
        <dbReference type="RuleBase" id="RU363032"/>
    </source>
</evidence>
<dbReference type="InterPro" id="IPR051393">
    <property type="entry name" value="ABC_transporter_permease"/>
</dbReference>
<dbReference type="Gene3D" id="1.10.3720.10">
    <property type="entry name" value="MetI-like"/>
    <property type="match status" value="1"/>
</dbReference>
<comment type="subcellular location">
    <subcellularLocation>
        <location evidence="1 7">Cell membrane</location>
        <topology evidence="1 7">Multi-pass membrane protein</topology>
    </subcellularLocation>
</comment>
<sequence length="336" mass="37791">MRRCAMPAPSRIRRFSACHAAVVEHTMNLLPAKPYASTHALWRRGRRRELATAVVMLAPSLLFLCAFTYWPILRSVVYGLFDVQLGSPEIYFVGLENYVRLWHDALFWKSLRNTVVYMVVTVPTSITLALMLAVALDRGLRGTALYRSAFFYPVMIPSVAAGMVWVFLYAPGYGPINSLMGFLGLPKLEWLYDPRWALPAIIFMSVWKYAGYFMLILLAALQLVPRDLYEAARLDGVSGFRQLLHITVPLISPTLYFVVVIGVLHSYQIFDYVFVMTQGGPADATNVLTFYIYQNAFQFRDIGSASAIANILLLVVGGLIGIVALTLGRRVHYMGR</sequence>
<feature type="transmembrane region" description="Helical" evidence="7">
    <location>
        <begin position="196"/>
        <end position="221"/>
    </location>
</feature>
<evidence type="ECO:0000256" key="2">
    <source>
        <dbReference type="ARBA" id="ARBA00022448"/>
    </source>
</evidence>